<evidence type="ECO:0000313" key="1">
    <source>
        <dbReference type="EMBL" id="CAF4336268.1"/>
    </source>
</evidence>
<gene>
    <name evidence="1" type="ORF">KXQ929_LOCUS47457</name>
</gene>
<name>A0A820KEW9_9BILA</name>
<dbReference type="Proteomes" id="UP000663868">
    <property type="component" value="Unassembled WGS sequence"/>
</dbReference>
<evidence type="ECO:0000313" key="2">
    <source>
        <dbReference type="Proteomes" id="UP000663868"/>
    </source>
</evidence>
<reference evidence="1" key="1">
    <citation type="submission" date="2021-02" db="EMBL/GenBank/DDBJ databases">
        <authorList>
            <person name="Nowell W R."/>
        </authorList>
    </citation>
    <scope>NUCLEOTIDE SEQUENCE</scope>
</reference>
<proteinExistence type="predicted"/>
<comment type="caution">
    <text evidence="1">The sequence shown here is derived from an EMBL/GenBank/DDBJ whole genome shotgun (WGS) entry which is preliminary data.</text>
</comment>
<sequence length="67" mass="7895">MDLTVDLIYETQQRFRIRIYDSFNKRFEVPLDVPVVEKKVDMTDYEVKVAQKPFAILVTRKSTGVTL</sequence>
<protein>
    <submittedName>
        <fullName evidence="1">Uncharacterized protein</fullName>
    </submittedName>
</protein>
<dbReference type="EMBL" id="CAJOBB010017168">
    <property type="protein sequence ID" value="CAF4336268.1"/>
    <property type="molecule type" value="Genomic_DNA"/>
</dbReference>
<dbReference type="AlphaFoldDB" id="A0A820KEW9"/>
<dbReference type="Gene3D" id="2.60.40.1760">
    <property type="entry name" value="glycosyl hydrolase (family 31)"/>
    <property type="match status" value="1"/>
</dbReference>
<accession>A0A820KEW9</accession>
<organism evidence="1 2">
    <name type="scientific">Adineta steineri</name>
    <dbReference type="NCBI Taxonomy" id="433720"/>
    <lineage>
        <taxon>Eukaryota</taxon>
        <taxon>Metazoa</taxon>
        <taxon>Spiralia</taxon>
        <taxon>Gnathifera</taxon>
        <taxon>Rotifera</taxon>
        <taxon>Eurotatoria</taxon>
        <taxon>Bdelloidea</taxon>
        <taxon>Adinetida</taxon>
        <taxon>Adinetidae</taxon>
        <taxon>Adineta</taxon>
    </lineage>
</organism>